<comment type="caution">
    <text evidence="1">The sequence shown here is derived from an EMBL/GenBank/DDBJ whole genome shotgun (WGS) entry which is preliminary data.</text>
</comment>
<evidence type="ECO:0000313" key="1">
    <source>
        <dbReference type="EMBL" id="MPM34284.1"/>
    </source>
</evidence>
<proteinExistence type="predicted"/>
<sequence>MRLAAHRVVGQQHHLLAGDVDELFVLGMQRAHGQEAVLRELAAYGDELAVGRTRLGLRAVDVAGLVVHVQAVHHVLGVLVARMELDGCLHVPLHDLAVEEQRGEGVAAAVEGGVQRAEAELHFGDDGLVHIVQLAVEPLQHLGQFDHGAGGRELAGADEVLAVRAGIDPVRVLRHRYIGDQGGFRVGVGGLGAIDDGHLGRAESGELAVLDRLLDAGDVEEQAGVALGRHHAFVVVAALGVVLVGGGELAVIRCGGEVAVAVDQYLPTHLHALRVDAGEQGAVLFRRVEVAPVIG</sequence>
<organism evidence="1">
    <name type="scientific">bioreactor metagenome</name>
    <dbReference type="NCBI Taxonomy" id="1076179"/>
    <lineage>
        <taxon>unclassified sequences</taxon>
        <taxon>metagenomes</taxon>
        <taxon>ecological metagenomes</taxon>
    </lineage>
</organism>
<gene>
    <name evidence="1" type="ORF">SDC9_80866</name>
</gene>
<protein>
    <submittedName>
        <fullName evidence="1">Uncharacterized protein</fullName>
    </submittedName>
</protein>
<reference evidence="1" key="1">
    <citation type="submission" date="2019-08" db="EMBL/GenBank/DDBJ databases">
        <authorList>
            <person name="Kucharzyk K."/>
            <person name="Murdoch R.W."/>
            <person name="Higgins S."/>
            <person name="Loffler F."/>
        </authorList>
    </citation>
    <scope>NUCLEOTIDE SEQUENCE</scope>
</reference>
<dbReference type="AlphaFoldDB" id="A0A644Z8J1"/>
<accession>A0A644Z8J1</accession>
<dbReference type="EMBL" id="VSSQ01006927">
    <property type="protein sequence ID" value="MPM34284.1"/>
    <property type="molecule type" value="Genomic_DNA"/>
</dbReference>
<name>A0A644Z8J1_9ZZZZ</name>